<evidence type="ECO:0000313" key="3">
    <source>
        <dbReference type="Proteomes" id="UP000189462"/>
    </source>
</evidence>
<dbReference type="CDD" id="cd05483">
    <property type="entry name" value="retropepsin_like_bacteria"/>
    <property type="match status" value="1"/>
</dbReference>
<dbReference type="Pfam" id="PF13650">
    <property type="entry name" value="Asp_protease_2"/>
    <property type="match status" value="1"/>
</dbReference>
<evidence type="ECO:0000313" key="2">
    <source>
        <dbReference type="EMBL" id="OOG22775.1"/>
    </source>
</evidence>
<name>A0A1V3NCL0_9GAMM</name>
<dbReference type="Gene3D" id="2.40.70.10">
    <property type="entry name" value="Acid Proteases"/>
    <property type="match status" value="1"/>
</dbReference>
<evidence type="ECO:0008006" key="4">
    <source>
        <dbReference type="Google" id="ProtNLM"/>
    </source>
</evidence>
<comment type="caution">
    <text evidence="2">The sequence shown here is derived from an EMBL/GenBank/DDBJ whole genome shotgun (WGS) entry which is preliminary data.</text>
</comment>
<keyword evidence="1" id="KW-0732">Signal</keyword>
<dbReference type="InterPro" id="IPR034122">
    <property type="entry name" value="Retropepsin-like_bacterial"/>
</dbReference>
<proteinExistence type="predicted"/>
<evidence type="ECO:0000256" key="1">
    <source>
        <dbReference type="SAM" id="SignalP"/>
    </source>
</evidence>
<reference evidence="2 3" key="1">
    <citation type="submission" date="2017-02" db="EMBL/GenBank/DDBJ databases">
        <title>Genomic diversity within the haloalkaliphilic genus Thioalkalivibrio.</title>
        <authorList>
            <person name="Ahn A.-C."/>
            <person name="Meier-Kolthoff J."/>
            <person name="Overmars L."/>
            <person name="Richter M."/>
            <person name="Woyke T."/>
            <person name="Sorokin D.Y."/>
            <person name="Muyzer G."/>
        </authorList>
    </citation>
    <scope>NUCLEOTIDE SEQUENCE [LARGE SCALE GENOMIC DNA]</scope>
    <source>
        <strain evidence="2 3">ALJD</strain>
    </source>
</reference>
<dbReference type="RefSeq" id="WP_077279770.1">
    <property type="nucleotide sequence ID" value="NZ_MVBK01000091.1"/>
</dbReference>
<dbReference type="EMBL" id="MVBK01000091">
    <property type="protein sequence ID" value="OOG22775.1"/>
    <property type="molecule type" value="Genomic_DNA"/>
</dbReference>
<dbReference type="STRING" id="108003.B1C78_13950"/>
<gene>
    <name evidence="2" type="ORF">B1C78_13950</name>
</gene>
<dbReference type="AlphaFoldDB" id="A0A1V3NCL0"/>
<dbReference type="InterPro" id="IPR021109">
    <property type="entry name" value="Peptidase_aspartic_dom_sf"/>
</dbReference>
<organism evidence="2 3">
    <name type="scientific">Thioalkalivibrio denitrificans</name>
    <dbReference type="NCBI Taxonomy" id="108003"/>
    <lineage>
        <taxon>Bacteria</taxon>
        <taxon>Pseudomonadati</taxon>
        <taxon>Pseudomonadota</taxon>
        <taxon>Gammaproteobacteria</taxon>
        <taxon>Chromatiales</taxon>
        <taxon>Ectothiorhodospiraceae</taxon>
        <taxon>Thioalkalivibrio</taxon>
    </lineage>
</organism>
<dbReference type="OrthoDB" id="9179511at2"/>
<keyword evidence="3" id="KW-1185">Reference proteome</keyword>
<feature type="signal peptide" evidence="1">
    <location>
        <begin position="1"/>
        <end position="22"/>
    </location>
</feature>
<feature type="chain" id="PRO_5012979844" description="Peptidase A2 domain-containing protein" evidence="1">
    <location>
        <begin position="23"/>
        <end position="167"/>
    </location>
</feature>
<protein>
    <recommendedName>
        <fullName evidence="4">Peptidase A2 domain-containing protein</fullName>
    </recommendedName>
</protein>
<accession>A0A1V3NCL0</accession>
<sequence>MYTRLLTTLLIALPWICAPALAGEFSTEVRMDDRGGAAFYVPGNIEGFGSVDLMVDTGSGYMTINEDMLRTLKDGGQARFVRDLRGRLADGSELTVPVYALDAVSIGEACRMRDVEAAVFPGSTRPILGLNVLQRAAPFIFSFDPPRLVLSHCDADSNPGAEDRAEI</sequence>
<dbReference type="Proteomes" id="UP000189462">
    <property type="component" value="Unassembled WGS sequence"/>
</dbReference>